<reference evidence="3 4" key="1">
    <citation type="submission" date="2020-05" db="EMBL/GenBank/DDBJ databases">
        <authorList>
            <person name="Whitworth D."/>
        </authorList>
    </citation>
    <scope>NUCLEOTIDE SEQUENCE [LARGE SCALE GENOMIC DNA]</scope>
    <source>
        <strain evidence="3 4">AB043B</strain>
    </source>
</reference>
<evidence type="ECO:0000256" key="1">
    <source>
        <dbReference type="SAM" id="MobiDB-lite"/>
    </source>
</evidence>
<keyword evidence="4" id="KW-1185">Reference proteome</keyword>
<evidence type="ECO:0000313" key="4">
    <source>
        <dbReference type="Proteomes" id="UP000563426"/>
    </source>
</evidence>
<keyword evidence="2" id="KW-1133">Transmembrane helix</keyword>
<proteinExistence type="predicted"/>
<protein>
    <recommendedName>
        <fullName evidence="5">FHA domain-containing protein</fullName>
    </recommendedName>
</protein>
<gene>
    <name evidence="3" type="ORF">HMI49_13625</name>
</gene>
<accession>A0A7Y4NS03</accession>
<name>A0A7Y4NS03_9BACT</name>
<keyword evidence="2" id="KW-0812">Transmembrane</keyword>
<sequence>MPTPSAPSAPSAPSVTGADGGLFCELYWGTSLAEAWSYGPELGQVHAAPDETAPLPLYGFTLPEEPFLLAERTPQGWRIHVPPSARVEKRVKGDAFHPVGPEELTGAPGRAAVELREGMTLRLMEGELRLLVQPSVVKERAGRFRVRDVAWLITVAILFLSAPVAFLVMGPDPARMAANNARALQVAHDKEEARRKAMGLDQPLKPLTEAERATQKQDGGARVTVPASFGVR</sequence>
<dbReference type="AlphaFoldDB" id="A0A7Y4NS03"/>
<comment type="caution">
    <text evidence="3">The sequence shown here is derived from an EMBL/GenBank/DDBJ whole genome shotgun (WGS) entry which is preliminary data.</text>
</comment>
<feature type="region of interest" description="Disordered" evidence="1">
    <location>
        <begin position="192"/>
        <end position="232"/>
    </location>
</feature>
<feature type="transmembrane region" description="Helical" evidence="2">
    <location>
        <begin position="149"/>
        <end position="169"/>
    </location>
</feature>
<evidence type="ECO:0000313" key="3">
    <source>
        <dbReference type="EMBL" id="NOK34236.1"/>
    </source>
</evidence>
<dbReference type="Proteomes" id="UP000563426">
    <property type="component" value="Unassembled WGS sequence"/>
</dbReference>
<keyword evidence="2" id="KW-0472">Membrane</keyword>
<evidence type="ECO:0008006" key="5">
    <source>
        <dbReference type="Google" id="ProtNLM"/>
    </source>
</evidence>
<evidence type="ECO:0000256" key="2">
    <source>
        <dbReference type="SAM" id="Phobius"/>
    </source>
</evidence>
<dbReference type="RefSeq" id="WP_171435176.1">
    <property type="nucleotide sequence ID" value="NZ_JABFJV010000063.1"/>
</dbReference>
<dbReference type="EMBL" id="JABFJV010000063">
    <property type="protein sequence ID" value="NOK34236.1"/>
    <property type="molecule type" value="Genomic_DNA"/>
</dbReference>
<organism evidence="3 4">
    <name type="scientific">Corallococcus exercitus</name>
    <dbReference type="NCBI Taxonomy" id="2316736"/>
    <lineage>
        <taxon>Bacteria</taxon>
        <taxon>Pseudomonadati</taxon>
        <taxon>Myxococcota</taxon>
        <taxon>Myxococcia</taxon>
        <taxon>Myxococcales</taxon>
        <taxon>Cystobacterineae</taxon>
        <taxon>Myxococcaceae</taxon>
        <taxon>Corallococcus</taxon>
    </lineage>
</organism>